<dbReference type="Pfam" id="PF13807">
    <property type="entry name" value="GNVR"/>
    <property type="match status" value="1"/>
</dbReference>
<dbReference type="GO" id="GO:0004715">
    <property type="term" value="F:non-membrane spanning protein tyrosine kinase activity"/>
    <property type="evidence" value="ECO:0007669"/>
    <property type="project" value="UniProtKB-EC"/>
</dbReference>
<evidence type="ECO:0000256" key="8">
    <source>
        <dbReference type="ARBA" id="ARBA00022692"/>
    </source>
</evidence>
<keyword evidence="14" id="KW-0829">Tyrosine-protein kinase</keyword>
<dbReference type="Proteomes" id="UP000366872">
    <property type="component" value="Unassembled WGS sequence"/>
</dbReference>
<keyword evidence="6" id="KW-0997">Cell inner membrane</keyword>
<evidence type="ECO:0000256" key="1">
    <source>
        <dbReference type="ARBA" id="ARBA00004429"/>
    </source>
</evidence>
<evidence type="ECO:0000256" key="9">
    <source>
        <dbReference type="ARBA" id="ARBA00022741"/>
    </source>
</evidence>
<evidence type="ECO:0000256" key="17">
    <source>
        <dbReference type="SAM" id="Phobius"/>
    </source>
</evidence>
<evidence type="ECO:0000256" key="14">
    <source>
        <dbReference type="ARBA" id="ARBA00023137"/>
    </source>
</evidence>
<dbReference type="InterPro" id="IPR005702">
    <property type="entry name" value="Wzc-like_C"/>
</dbReference>
<comment type="similarity">
    <text evidence="3">Belongs to the etk/wzc family.</text>
</comment>
<gene>
    <name evidence="21" type="primary">ywqD</name>
    <name evidence="21" type="ORF">PDESU_04085</name>
</gene>
<reference evidence="21 22" key="1">
    <citation type="submission" date="2019-04" db="EMBL/GenBank/DDBJ databases">
        <authorList>
            <person name="Van Vliet M D."/>
        </authorList>
    </citation>
    <scope>NUCLEOTIDE SEQUENCE [LARGE SCALE GENOMIC DNA]</scope>
    <source>
        <strain evidence="21 22">F1</strain>
    </source>
</reference>
<organism evidence="21 22">
    <name type="scientific">Pontiella desulfatans</name>
    <dbReference type="NCBI Taxonomy" id="2750659"/>
    <lineage>
        <taxon>Bacteria</taxon>
        <taxon>Pseudomonadati</taxon>
        <taxon>Kiritimatiellota</taxon>
        <taxon>Kiritimatiellia</taxon>
        <taxon>Kiritimatiellales</taxon>
        <taxon>Pontiellaceae</taxon>
        <taxon>Pontiella</taxon>
    </lineage>
</organism>
<dbReference type="InterPro" id="IPR025669">
    <property type="entry name" value="AAA_dom"/>
</dbReference>
<keyword evidence="7" id="KW-0808">Transferase</keyword>
<keyword evidence="9" id="KW-0547">Nucleotide-binding</keyword>
<dbReference type="InterPro" id="IPR050445">
    <property type="entry name" value="Bact_polysacc_biosynth/exp"/>
</dbReference>
<accession>A0A6C2U5Z6</accession>
<evidence type="ECO:0000259" key="19">
    <source>
        <dbReference type="Pfam" id="PF13614"/>
    </source>
</evidence>
<evidence type="ECO:0000256" key="6">
    <source>
        <dbReference type="ARBA" id="ARBA00022519"/>
    </source>
</evidence>
<dbReference type="InterPro" id="IPR032807">
    <property type="entry name" value="GNVR"/>
</dbReference>
<keyword evidence="10 21" id="KW-0418">Kinase</keyword>
<dbReference type="NCBIfam" id="TIGR01007">
    <property type="entry name" value="eps_fam"/>
    <property type="match status" value="1"/>
</dbReference>
<evidence type="ECO:0000313" key="21">
    <source>
        <dbReference type="EMBL" id="VGO15502.1"/>
    </source>
</evidence>
<feature type="domain" description="Tyrosine-protein kinase G-rich" evidence="20">
    <location>
        <begin position="366"/>
        <end position="431"/>
    </location>
</feature>
<feature type="transmembrane region" description="Helical" evidence="17">
    <location>
        <begin position="411"/>
        <end position="433"/>
    </location>
</feature>
<evidence type="ECO:0000256" key="5">
    <source>
        <dbReference type="ARBA" id="ARBA00022475"/>
    </source>
</evidence>
<evidence type="ECO:0000259" key="18">
    <source>
        <dbReference type="Pfam" id="PF02706"/>
    </source>
</evidence>
<keyword evidence="22" id="KW-1185">Reference proteome</keyword>
<evidence type="ECO:0000256" key="12">
    <source>
        <dbReference type="ARBA" id="ARBA00022989"/>
    </source>
</evidence>
<dbReference type="GO" id="GO:0005886">
    <property type="term" value="C:plasma membrane"/>
    <property type="evidence" value="ECO:0007669"/>
    <property type="project" value="UniProtKB-SubCell"/>
</dbReference>
<evidence type="ECO:0000259" key="20">
    <source>
        <dbReference type="Pfam" id="PF13807"/>
    </source>
</evidence>
<feature type="transmembrane region" description="Helical" evidence="17">
    <location>
        <begin position="27"/>
        <end position="45"/>
    </location>
</feature>
<dbReference type="GO" id="GO:0005524">
    <property type="term" value="F:ATP binding"/>
    <property type="evidence" value="ECO:0007669"/>
    <property type="project" value="UniProtKB-KW"/>
</dbReference>
<dbReference type="InterPro" id="IPR027417">
    <property type="entry name" value="P-loop_NTPase"/>
</dbReference>
<dbReference type="RefSeq" id="WP_136081059.1">
    <property type="nucleotide sequence ID" value="NZ_CAAHFG010000002.1"/>
</dbReference>
<evidence type="ECO:0000256" key="15">
    <source>
        <dbReference type="ARBA" id="ARBA00051245"/>
    </source>
</evidence>
<dbReference type="EMBL" id="CAAHFG010000002">
    <property type="protein sequence ID" value="VGO15502.1"/>
    <property type="molecule type" value="Genomic_DNA"/>
</dbReference>
<keyword evidence="5" id="KW-1003">Cell membrane</keyword>
<dbReference type="InterPro" id="IPR003856">
    <property type="entry name" value="LPS_length_determ_N"/>
</dbReference>
<feature type="domain" description="AAA" evidence="19">
    <location>
        <begin position="505"/>
        <end position="652"/>
    </location>
</feature>
<keyword evidence="13 17" id="KW-0472">Membrane</keyword>
<protein>
    <recommendedName>
        <fullName evidence="4">non-specific protein-tyrosine kinase</fullName>
        <ecNumber evidence="4">2.7.10.2</ecNumber>
    </recommendedName>
</protein>
<dbReference type="SUPFAM" id="SSF52540">
    <property type="entry name" value="P-loop containing nucleoside triphosphate hydrolases"/>
    <property type="match status" value="1"/>
</dbReference>
<evidence type="ECO:0000256" key="10">
    <source>
        <dbReference type="ARBA" id="ARBA00022777"/>
    </source>
</evidence>
<dbReference type="PANTHER" id="PTHR32309:SF13">
    <property type="entry name" value="FERRIC ENTEROBACTIN TRANSPORT PROTEIN FEPE"/>
    <property type="match status" value="1"/>
</dbReference>
<feature type="domain" description="Polysaccharide chain length determinant N-terminal" evidence="18">
    <location>
        <begin position="14"/>
        <end position="101"/>
    </location>
</feature>
<feature type="coiled-coil region" evidence="16">
    <location>
        <begin position="179"/>
        <end position="206"/>
    </location>
</feature>
<keyword evidence="16" id="KW-0175">Coiled coil</keyword>
<comment type="similarity">
    <text evidence="2">Belongs to the CpsD/CapB family.</text>
</comment>
<dbReference type="PANTHER" id="PTHR32309">
    <property type="entry name" value="TYROSINE-PROTEIN KINASE"/>
    <property type="match status" value="1"/>
</dbReference>
<keyword evidence="12 17" id="KW-1133">Transmembrane helix</keyword>
<dbReference type="Pfam" id="PF02706">
    <property type="entry name" value="Wzz"/>
    <property type="match status" value="1"/>
</dbReference>
<comment type="subcellular location">
    <subcellularLocation>
        <location evidence="1">Cell inner membrane</location>
        <topology evidence="1">Multi-pass membrane protein</topology>
    </subcellularLocation>
</comment>
<proteinExistence type="inferred from homology"/>
<sequence length="698" mass="78267">MSTETAQQSSTLHFLDYWRVIRSRKEIVLAVAILVVLTGTVYTLMLPNIYRSQVRISVYEDSPEINPFAGQQIYGTSYNPYFLRTQFEIIQSKPILYEVVTRLNLQQEWGKEGEKLPREVAYKILANSVNVIQQRDTTLIVISVNRDNPDEAADIANELAEVYRDSRLDVALRDAKGAIDKIEQAVKDQLLRVEDAEDKVQNLRTTLDIAVMGGEGSIDVDEIRLQQMEGDRLAAQSEMLDKESLIKTLESLKDEDLIEQASYITFDQIVVSTVQQIQDIDVQLSSLDADFGVNHPEVKRYALQKSKLEETLKQRLRALRNGLQTDYILAKSRFESLDKALAGVRSTSIESQGEKYRPFRIALAELETERFIYNQLMSKHRQEIITLEVPGNPVEIIDVAEPNRRPVSPNLFMNVLLSIFVGLGAGVGLAYFIEYLDTSIKTADDVERILGLPVLGLIPQKVRPLIEEGPDSEHAEAYRVLRTNLAFTEGGATHGAFSVLSGGAGEGKSTTVFNLAFVCAQQGEKVLLVDADLRRPVQHTILGVSNRFGLTNVLLRDVPVEEAIKATSVPNLHFLPSGRLPRTSLGVLDPKRIGELIASLKTKYDVVLIDTPPLVGISDSSIIAKETDGAIIVVQYRKYPREMLMKAKHMIEALGVSVVGAVLNNINVMRDDYYYYYHSYYSDYYHSSQSDVMSDDNV</sequence>
<dbReference type="Pfam" id="PF13614">
    <property type="entry name" value="AAA_31"/>
    <property type="match status" value="1"/>
</dbReference>
<evidence type="ECO:0000256" key="11">
    <source>
        <dbReference type="ARBA" id="ARBA00022840"/>
    </source>
</evidence>
<evidence type="ECO:0000256" key="2">
    <source>
        <dbReference type="ARBA" id="ARBA00007316"/>
    </source>
</evidence>
<dbReference type="CDD" id="cd05387">
    <property type="entry name" value="BY-kinase"/>
    <property type="match status" value="1"/>
</dbReference>
<dbReference type="EC" id="2.7.10.2" evidence="4"/>
<dbReference type="Gene3D" id="3.40.50.300">
    <property type="entry name" value="P-loop containing nucleotide triphosphate hydrolases"/>
    <property type="match status" value="1"/>
</dbReference>
<name>A0A6C2U5Z6_PONDE</name>
<evidence type="ECO:0000256" key="4">
    <source>
        <dbReference type="ARBA" id="ARBA00011903"/>
    </source>
</evidence>
<keyword evidence="11" id="KW-0067">ATP-binding</keyword>
<keyword evidence="8 17" id="KW-0812">Transmembrane</keyword>
<evidence type="ECO:0000256" key="7">
    <source>
        <dbReference type="ARBA" id="ARBA00022679"/>
    </source>
</evidence>
<evidence type="ECO:0000256" key="3">
    <source>
        <dbReference type="ARBA" id="ARBA00008883"/>
    </source>
</evidence>
<comment type="catalytic activity">
    <reaction evidence="15">
        <text>L-tyrosyl-[protein] + ATP = O-phospho-L-tyrosyl-[protein] + ADP + H(+)</text>
        <dbReference type="Rhea" id="RHEA:10596"/>
        <dbReference type="Rhea" id="RHEA-COMP:10136"/>
        <dbReference type="Rhea" id="RHEA-COMP:20101"/>
        <dbReference type="ChEBI" id="CHEBI:15378"/>
        <dbReference type="ChEBI" id="CHEBI:30616"/>
        <dbReference type="ChEBI" id="CHEBI:46858"/>
        <dbReference type="ChEBI" id="CHEBI:61978"/>
        <dbReference type="ChEBI" id="CHEBI:456216"/>
        <dbReference type="EC" id="2.7.10.2"/>
    </reaction>
</comment>
<evidence type="ECO:0000313" key="22">
    <source>
        <dbReference type="Proteomes" id="UP000366872"/>
    </source>
</evidence>
<evidence type="ECO:0000256" key="16">
    <source>
        <dbReference type="SAM" id="Coils"/>
    </source>
</evidence>
<dbReference type="AlphaFoldDB" id="A0A6C2U5Z6"/>
<evidence type="ECO:0000256" key="13">
    <source>
        <dbReference type="ARBA" id="ARBA00023136"/>
    </source>
</evidence>